<dbReference type="PANTHER" id="PTHR31618">
    <property type="entry name" value="MECHANOSENSITIVE ION CHANNEL PROTEIN 5"/>
    <property type="match status" value="1"/>
</dbReference>
<keyword evidence="3 8" id="KW-0812">Transmembrane</keyword>
<evidence type="ECO:0000313" key="10">
    <source>
        <dbReference type="EMBL" id="WOH04588.1"/>
    </source>
</evidence>
<dbReference type="AlphaFoldDB" id="A0AAF0XB08"/>
<keyword evidence="6 8" id="KW-0472">Membrane</keyword>
<reference evidence="10" key="2">
    <citation type="submission" date="2022-03" db="EMBL/GenBank/DDBJ databases">
        <title>Draft title - Genomic analysis of global carrot germplasm unveils the trajectory of domestication and the origin of high carotenoid orange carrot.</title>
        <authorList>
            <person name="Iorizzo M."/>
            <person name="Ellison S."/>
            <person name="Senalik D."/>
            <person name="Macko-Podgorni A."/>
            <person name="Grzebelus D."/>
            <person name="Bostan H."/>
            <person name="Rolling W."/>
            <person name="Curaba J."/>
            <person name="Simon P."/>
        </authorList>
    </citation>
    <scope>NUCLEOTIDE SEQUENCE</scope>
    <source>
        <tissue evidence="10">Leaf</tissue>
    </source>
</reference>
<evidence type="ECO:0000256" key="1">
    <source>
        <dbReference type="ARBA" id="ARBA00004141"/>
    </source>
</evidence>
<organism evidence="10 11">
    <name type="scientific">Daucus carota subsp. sativus</name>
    <name type="common">Carrot</name>
    <dbReference type="NCBI Taxonomy" id="79200"/>
    <lineage>
        <taxon>Eukaryota</taxon>
        <taxon>Viridiplantae</taxon>
        <taxon>Streptophyta</taxon>
        <taxon>Embryophyta</taxon>
        <taxon>Tracheophyta</taxon>
        <taxon>Spermatophyta</taxon>
        <taxon>Magnoliopsida</taxon>
        <taxon>eudicotyledons</taxon>
        <taxon>Gunneridae</taxon>
        <taxon>Pentapetalae</taxon>
        <taxon>asterids</taxon>
        <taxon>campanulids</taxon>
        <taxon>Apiales</taxon>
        <taxon>Apiaceae</taxon>
        <taxon>Apioideae</taxon>
        <taxon>Scandiceae</taxon>
        <taxon>Daucinae</taxon>
        <taxon>Daucus</taxon>
        <taxon>Daucus sect. Daucus</taxon>
    </lineage>
</organism>
<evidence type="ECO:0000256" key="7">
    <source>
        <dbReference type="ARBA" id="ARBA00023303"/>
    </source>
</evidence>
<evidence type="ECO:0000256" key="3">
    <source>
        <dbReference type="ARBA" id="ARBA00022692"/>
    </source>
</evidence>
<feature type="transmembrane region" description="Helical" evidence="8">
    <location>
        <begin position="251"/>
        <end position="274"/>
    </location>
</feature>
<keyword evidence="4 8" id="KW-1133">Transmembrane helix</keyword>
<evidence type="ECO:0000256" key="5">
    <source>
        <dbReference type="ARBA" id="ARBA00023065"/>
    </source>
</evidence>
<evidence type="ECO:0000313" key="11">
    <source>
        <dbReference type="Proteomes" id="UP000077755"/>
    </source>
</evidence>
<keyword evidence="5" id="KW-0406">Ion transport</keyword>
<dbReference type="GO" id="GO:0050982">
    <property type="term" value="P:detection of mechanical stimulus"/>
    <property type="evidence" value="ECO:0007669"/>
    <property type="project" value="TreeGrafter"/>
</dbReference>
<evidence type="ECO:0000256" key="6">
    <source>
        <dbReference type="ARBA" id="ARBA00023136"/>
    </source>
</evidence>
<dbReference type="Proteomes" id="UP000077755">
    <property type="component" value="Chromosome 6"/>
</dbReference>
<protein>
    <recommendedName>
        <fullName evidence="9">Mechanosensitive ion channel MscS domain-containing protein</fullName>
    </recommendedName>
</protein>
<gene>
    <name evidence="10" type="ORF">DCAR_0623998</name>
</gene>
<dbReference type="EMBL" id="CP093348">
    <property type="protein sequence ID" value="WOH04588.1"/>
    <property type="molecule type" value="Genomic_DNA"/>
</dbReference>
<accession>A0AAF0XB08</accession>
<dbReference type="GO" id="GO:0008381">
    <property type="term" value="F:mechanosensitive monoatomic ion channel activity"/>
    <property type="evidence" value="ECO:0007669"/>
    <property type="project" value="TreeGrafter"/>
</dbReference>
<dbReference type="GO" id="GO:0005886">
    <property type="term" value="C:plasma membrane"/>
    <property type="evidence" value="ECO:0007669"/>
    <property type="project" value="TreeGrafter"/>
</dbReference>
<reference evidence="10" key="1">
    <citation type="journal article" date="2016" name="Nat. Genet.">
        <title>A high-quality carrot genome assembly provides new insights into carotenoid accumulation and asterid genome evolution.</title>
        <authorList>
            <person name="Iorizzo M."/>
            <person name="Ellison S."/>
            <person name="Senalik D."/>
            <person name="Zeng P."/>
            <person name="Satapoomin P."/>
            <person name="Huang J."/>
            <person name="Bowman M."/>
            <person name="Iovene M."/>
            <person name="Sanseverino W."/>
            <person name="Cavagnaro P."/>
            <person name="Yildiz M."/>
            <person name="Macko-Podgorni A."/>
            <person name="Moranska E."/>
            <person name="Grzebelus E."/>
            <person name="Grzebelus D."/>
            <person name="Ashrafi H."/>
            <person name="Zheng Z."/>
            <person name="Cheng S."/>
            <person name="Spooner D."/>
            <person name="Van Deynze A."/>
            <person name="Simon P."/>
        </authorList>
    </citation>
    <scope>NUCLEOTIDE SEQUENCE</scope>
    <source>
        <tissue evidence="10">Leaf</tissue>
    </source>
</reference>
<sequence length="435" mass="50145">MKTDKALYFLFALKTSLQSFVFSSLILMSWFFCIKPVTNIHLVTSTLATFVYATGLWMFKILVLKALDCRFNDKNHFQKLQNMISHEYILQSLLRESKYPTNSAKFKMIRGAFSTMRLLVCTRVHTICDALEKSTNEEEHQVEKVINMVYKNLTNNELRDIQETDLLRVMKKEDIADFLRLLEGPAETKSISQASLRKWMVNIYKERTLVVHLLNNTSNIIEQLNIIISVKLSFLAAITWCHLMGFRATTFPLYITSHLLFILIFGVFCCKTICQGIKLAILMHPFNIGDHCIIDNEQLVVEEIGLISTVFLKNNNEKVICLNSVLLTKSISNLNRTSDLRVALELLVSGTTSSETISALKRQIDELLGSKPEIWCSDHRLDLKGIDNVTHKYKLKITHARNFQNYTETSCQRSEILLKLRKLMKELNIKSFTIQ</sequence>
<evidence type="ECO:0000256" key="2">
    <source>
        <dbReference type="ARBA" id="ARBA00008017"/>
    </source>
</evidence>
<dbReference type="GO" id="GO:0006820">
    <property type="term" value="P:monoatomic anion transport"/>
    <property type="evidence" value="ECO:0007669"/>
    <property type="project" value="TreeGrafter"/>
</dbReference>
<evidence type="ECO:0000259" key="9">
    <source>
        <dbReference type="Pfam" id="PF00924"/>
    </source>
</evidence>
<dbReference type="Gene3D" id="2.30.30.60">
    <property type="match status" value="1"/>
</dbReference>
<dbReference type="InterPro" id="IPR023408">
    <property type="entry name" value="MscS_beta-dom_sf"/>
</dbReference>
<dbReference type="InterPro" id="IPR010920">
    <property type="entry name" value="LSM_dom_sf"/>
</dbReference>
<proteinExistence type="inferred from homology"/>
<dbReference type="InterPro" id="IPR006685">
    <property type="entry name" value="MscS_channel_2nd"/>
</dbReference>
<dbReference type="PANTHER" id="PTHR31618:SF7">
    <property type="entry name" value="MECHANOSENSITIVE ION CHANNEL PROTEIN"/>
    <property type="match status" value="1"/>
</dbReference>
<dbReference type="InterPro" id="IPR016688">
    <property type="entry name" value="MscS-like_plants/fungi"/>
</dbReference>
<keyword evidence="5" id="KW-0813">Transport</keyword>
<comment type="similarity">
    <text evidence="2">Belongs to the MscS (TC 1.A.23) family.</text>
</comment>
<feature type="transmembrane region" description="Helical" evidence="8">
    <location>
        <begin position="224"/>
        <end position="245"/>
    </location>
</feature>
<evidence type="ECO:0000256" key="8">
    <source>
        <dbReference type="SAM" id="Phobius"/>
    </source>
</evidence>
<feature type="domain" description="Mechanosensitive ion channel MscS" evidence="9">
    <location>
        <begin position="281"/>
        <end position="336"/>
    </location>
</feature>
<evidence type="ECO:0000256" key="4">
    <source>
        <dbReference type="ARBA" id="ARBA00022989"/>
    </source>
</evidence>
<feature type="transmembrane region" description="Helical" evidence="8">
    <location>
        <begin position="38"/>
        <end position="59"/>
    </location>
</feature>
<dbReference type="KEGG" id="dcr:108226030"/>
<keyword evidence="11" id="KW-1185">Reference proteome</keyword>
<name>A0AAF0XB08_DAUCS</name>
<comment type="subcellular location">
    <subcellularLocation>
        <location evidence="1">Membrane</location>
        <topology evidence="1">Multi-pass membrane protein</topology>
    </subcellularLocation>
</comment>
<feature type="transmembrane region" description="Helical" evidence="8">
    <location>
        <begin position="7"/>
        <end position="32"/>
    </location>
</feature>
<keyword evidence="7" id="KW-0407">Ion channel</keyword>
<dbReference type="SUPFAM" id="SSF50182">
    <property type="entry name" value="Sm-like ribonucleoproteins"/>
    <property type="match status" value="1"/>
</dbReference>
<dbReference type="Pfam" id="PF00924">
    <property type="entry name" value="MS_channel_2nd"/>
    <property type="match status" value="1"/>
</dbReference>